<gene>
    <name evidence="1" type="ORF">LCGC14_2252340</name>
</gene>
<reference evidence="1" key="1">
    <citation type="journal article" date="2015" name="Nature">
        <title>Complex archaea that bridge the gap between prokaryotes and eukaryotes.</title>
        <authorList>
            <person name="Spang A."/>
            <person name="Saw J.H."/>
            <person name="Jorgensen S.L."/>
            <person name="Zaremba-Niedzwiedzka K."/>
            <person name="Martijn J."/>
            <person name="Lind A.E."/>
            <person name="van Eijk R."/>
            <person name="Schleper C."/>
            <person name="Guy L."/>
            <person name="Ettema T.J."/>
        </authorList>
    </citation>
    <scope>NUCLEOTIDE SEQUENCE</scope>
</reference>
<organism evidence="1">
    <name type="scientific">marine sediment metagenome</name>
    <dbReference type="NCBI Taxonomy" id="412755"/>
    <lineage>
        <taxon>unclassified sequences</taxon>
        <taxon>metagenomes</taxon>
        <taxon>ecological metagenomes</taxon>
    </lineage>
</organism>
<comment type="caution">
    <text evidence="1">The sequence shown here is derived from an EMBL/GenBank/DDBJ whole genome shotgun (WGS) entry which is preliminary data.</text>
</comment>
<feature type="non-terminal residue" evidence="1">
    <location>
        <position position="41"/>
    </location>
</feature>
<protein>
    <submittedName>
        <fullName evidence="1">Uncharacterized protein</fullName>
    </submittedName>
</protein>
<dbReference type="EMBL" id="LAZR01030730">
    <property type="protein sequence ID" value="KKL55748.1"/>
    <property type="molecule type" value="Genomic_DNA"/>
</dbReference>
<evidence type="ECO:0000313" key="1">
    <source>
        <dbReference type="EMBL" id="KKL55748.1"/>
    </source>
</evidence>
<sequence>MVKTYAYVCMFGNPDRNILFIETSNNDRSQGRIEYVKVDFT</sequence>
<accession>A0A0F9D229</accession>
<proteinExistence type="predicted"/>
<dbReference type="AlphaFoldDB" id="A0A0F9D229"/>
<name>A0A0F9D229_9ZZZZ</name>